<sequence length="165" mass="18149">MMIDNDNSTENNYFGPAPENLTYLLSNISAEGSFKVRAPTPTSAELPAYIRIAATTVCAVILTLGTAGNILVATVVWKTKELRNSTNLFLINLSLADLMVLLVCVPPVLVELYSMPEVWILGEGMYTEDNCPSCVVDDPRRSAELYQVHEPVHPKARCTSDDLCR</sequence>
<keyword evidence="8" id="KW-0807">Transducer</keyword>
<evidence type="ECO:0000256" key="2">
    <source>
        <dbReference type="ARBA" id="ARBA00010663"/>
    </source>
</evidence>
<protein>
    <recommendedName>
        <fullName evidence="10">G-protein coupled receptors family 1 profile domain-containing protein</fullName>
    </recommendedName>
</protein>
<dbReference type="InterPro" id="IPR000276">
    <property type="entry name" value="GPCR_Rhodpsn"/>
</dbReference>
<evidence type="ECO:0000256" key="3">
    <source>
        <dbReference type="ARBA" id="ARBA00022692"/>
    </source>
</evidence>
<dbReference type="PROSITE" id="PS50262">
    <property type="entry name" value="G_PROTEIN_RECEP_F1_2"/>
    <property type="match status" value="1"/>
</dbReference>
<evidence type="ECO:0000256" key="4">
    <source>
        <dbReference type="ARBA" id="ARBA00022989"/>
    </source>
</evidence>
<dbReference type="Pfam" id="PF00001">
    <property type="entry name" value="7tm_1"/>
    <property type="match status" value="1"/>
</dbReference>
<dbReference type="OrthoDB" id="10036964at2759"/>
<evidence type="ECO:0000259" key="10">
    <source>
        <dbReference type="PROSITE" id="PS50262"/>
    </source>
</evidence>
<evidence type="ECO:0000313" key="11">
    <source>
        <dbReference type="EMBL" id="GBM04365.1"/>
    </source>
</evidence>
<evidence type="ECO:0000313" key="12">
    <source>
        <dbReference type="EMBL" id="GBM04435.1"/>
    </source>
</evidence>
<dbReference type="PANTHER" id="PTHR24243">
    <property type="entry name" value="G-PROTEIN COUPLED RECEPTOR"/>
    <property type="match status" value="1"/>
</dbReference>
<evidence type="ECO:0000256" key="8">
    <source>
        <dbReference type="ARBA" id="ARBA00023224"/>
    </source>
</evidence>
<keyword evidence="13" id="KW-1185">Reference proteome</keyword>
<dbReference type="SUPFAM" id="SSF81321">
    <property type="entry name" value="Family A G protein-coupled receptor-like"/>
    <property type="match status" value="1"/>
</dbReference>
<dbReference type="GO" id="GO:0004930">
    <property type="term" value="F:G protein-coupled receptor activity"/>
    <property type="evidence" value="ECO:0007669"/>
    <property type="project" value="UniProtKB-KW"/>
</dbReference>
<comment type="similarity">
    <text evidence="2">Belongs to the G-protein coupled receptor 1 family.</text>
</comment>
<accession>A0A4Y2CM21</accession>
<feature type="transmembrane region" description="Helical" evidence="9">
    <location>
        <begin position="48"/>
        <end position="77"/>
    </location>
</feature>
<feature type="domain" description="G-protein coupled receptors family 1 profile" evidence="10">
    <location>
        <begin position="68"/>
        <end position="165"/>
    </location>
</feature>
<gene>
    <name evidence="11" type="ORF">AVEN_236568_1</name>
    <name evidence="12" type="ORF">AVEN_68574_1</name>
</gene>
<keyword evidence="7" id="KW-0675">Receptor</keyword>
<proteinExistence type="inferred from homology"/>
<dbReference type="EMBL" id="BGPR01163440">
    <property type="protein sequence ID" value="GBM04435.1"/>
    <property type="molecule type" value="Genomic_DNA"/>
</dbReference>
<evidence type="ECO:0000256" key="5">
    <source>
        <dbReference type="ARBA" id="ARBA00023040"/>
    </source>
</evidence>
<evidence type="ECO:0000256" key="7">
    <source>
        <dbReference type="ARBA" id="ARBA00023170"/>
    </source>
</evidence>
<evidence type="ECO:0000256" key="9">
    <source>
        <dbReference type="SAM" id="Phobius"/>
    </source>
</evidence>
<dbReference type="EMBL" id="BGPR01163427">
    <property type="protein sequence ID" value="GBM04365.1"/>
    <property type="molecule type" value="Genomic_DNA"/>
</dbReference>
<keyword evidence="5" id="KW-0297">G-protein coupled receptor</keyword>
<feature type="transmembrane region" description="Helical" evidence="9">
    <location>
        <begin position="89"/>
        <end position="109"/>
    </location>
</feature>
<evidence type="ECO:0000256" key="1">
    <source>
        <dbReference type="ARBA" id="ARBA00004141"/>
    </source>
</evidence>
<dbReference type="Gene3D" id="1.20.1070.10">
    <property type="entry name" value="Rhodopsin 7-helix transmembrane proteins"/>
    <property type="match status" value="1"/>
</dbReference>
<reference evidence="11 13" key="1">
    <citation type="journal article" date="2019" name="Sci. Rep.">
        <title>Orb-weaving spider Araneus ventricosus genome elucidates the spidroin gene catalogue.</title>
        <authorList>
            <person name="Kono N."/>
            <person name="Nakamura H."/>
            <person name="Ohtoshi R."/>
            <person name="Moran D.A.P."/>
            <person name="Shinohara A."/>
            <person name="Yoshida Y."/>
            <person name="Fujiwara M."/>
            <person name="Mori M."/>
            <person name="Tomita M."/>
            <person name="Arakawa K."/>
        </authorList>
    </citation>
    <scope>NUCLEOTIDE SEQUENCE [LARGE SCALE GENOMIC DNA]</scope>
</reference>
<evidence type="ECO:0000256" key="6">
    <source>
        <dbReference type="ARBA" id="ARBA00023136"/>
    </source>
</evidence>
<comment type="caution">
    <text evidence="11">The sequence shown here is derived from an EMBL/GenBank/DDBJ whole genome shotgun (WGS) entry which is preliminary data.</text>
</comment>
<dbReference type="AlphaFoldDB" id="A0A4Y2CM21"/>
<dbReference type="PANTHER" id="PTHR24243:SF233">
    <property type="entry name" value="THYROTROPIN-RELEASING HORMONE RECEPTOR"/>
    <property type="match status" value="1"/>
</dbReference>
<keyword evidence="6 9" id="KW-0472">Membrane</keyword>
<dbReference type="PRINTS" id="PR00237">
    <property type="entry name" value="GPCRRHODOPSN"/>
</dbReference>
<dbReference type="GO" id="GO:0005886">
    <property type="term" value="C:plasma membrane"/>
    <property type="evidence" value="ECO:0007669"/>
    <property type="project" value="TreeGrafter"/>
</dbReference>
<name>A0A4Y2CM21_ARAVE</name>
<evidence type="ECO:0000313" key="13">
    <source>
        <dbReference type="Proteomes" id="UP000499080"/>
    </source>
</evidence>
<keyword evidence="3 9" id="KW-0812">Transmembrane</keyword>
<comment type="subcellular location">
    <subcellularLocation>
        <location evidence="1">Membrane</location>
        <topology evidence="1">Multi-pass membrane protein</topology>
    </subcellularLocation>
</comment>
<organism evidence="11 13">
    <name type="scientific">Araneus ventricosus</name>
    <name type="common">Orbweaver spider</name>
    <name type="synonym">Epeira ventricosa</name>
    <dbReference type="NCBI Taxonomy" id="182803"/>
    <lineage>
        <taxon>Eukaryota</taxon>
        <taxon>Metazoa</taxon>
        <taxon>Ecdysozoa</taxon>
        <taxon>Arthropoda</taxon>
        <taxon>Chelicerata</taxon>
        <taxon>Arachnida</taxon>
        <taxon>Araneae</taxon>
        <taxon>Araneomorphae</taxon>
        <taxon>Entelegynae</taxon>
        <taxon>Araneoidea</taxon>
        <taxon>Araneidae</taxon>
        <taxon>Araneus</taxon>
    </lineage>
</organism>
<keyword evidence="4 9" id="KW-1133">Transmembrane helix</keyword>
<dbReference type="InterPro" id="IPR017452">
    <property type="entry name" value="GPCR_Rhodpsn_7TM"/>
</dbReference>
<dbReference type="Proteomes" id="UP000499080">
    <property type="component" value="Unassembled WGS sequence"/>
</dbReference>